<protein>
    <submittedName>
        <fullName evidence="9">Pth11-like integral membrane protein</fullName>
    </submittedName>
</protein>
<proteinExistence type="inferred from homology"/>
<dbReference type="InterPro" id="IPR049326">
    <property type="entry name" value="Rhodopsin_dom_fungi"/>
</dbReference>
<feature type="compositionally biased region" description="Polar residues" evidence="6">
    <location>
        <begin position="508"/>
        <end position="521"/>
    </location>
</feature>
<comment type="similarity">
    <text evidence="5">Belongs to the SAT4 family.</text>
</comment>
<feature type="transmembrane region" description="Helical" evidence="7">
    <location>
        <begin position="160"/>
        <end position="182"/>
    </location>
</feature>
<dbReference type="EMBL" id="JAPCWZ010000007">
    <property type="protein sequence ID" value="KAK8856992.1"/>
    <property type="molecule type" value="Genomic_DNA"/>
</dbReference>
<feature type="transmembrane region" description="Helical" evidence="7">
    <location>
        <begin position="47"/>
        <end position="69"/>
    </location>
</feature>
<dbReference type="Proteomes" id="UP001390339">
    <property type="component" value="Unassembled WGS sequence"/>
</dbReference>
<organism evidence="9 10">
    <name type="scientific">Apiospora arundinis</name>
    <dbReference type="NCBI Taxonomy" id="335852"/>
    <lineage>
        <taxon>Eukaryota</taxon>
        <taxon>Fungi</taxon>
        <taxon>Dikarya</taxon>
        <taxon>Ascomycota</taxon>
        <taxon>Pezizomycotina</taxon>
        <taxon>Sordariomycetes</taxon>
        <taxon>Xylariomycetidae</taxon>
        <taxon>Amphisphaeriales</taxon>
        <taxon>Apiosporaceae</taxon>
        <taxon>Apiospora</taxon>
    </lineage>
</organism>
<evidence type="ECO:0000313" key="9">
    <source>
        <dbReference type="EMBL" id="KAK8856992.1"/>
    </source>
</evidence>
<gene>
    <name evidence="9" type="ORF">PGQ11_012904</name>
</gene>
<evidence type="ECO:0000256" key="2">
    <source>
        <dbReference type="ARBA" id="ARBA00022692"/>
    </source>
</evidence>
<feature type="transmembrane region" description="Helical" evidence="7">
    <location>
        <begin position="240"/>
        <end position="262"/>
    </location>
</feature>
<evidence type="ECO:0000313" key="10">
    <source>
        <dbReference type="Proteomes" id="UP001390339"/>
    </source>
</evidence>
<keyword evidence="10" id="KW-1185">Reference proteome</keyword>
<keyword evidence="4 7" id="KW-0472">Membrane</keyword>
<feature type="region of interest" description="Disordered" evidence="6">
    <location>
        <begin position="468"/>
        <end position="532"/>
    </location>
</feature>
<keyword evidence="2 7" id="KW-0812">Transmembrane</keyword>
<accession>A0ABR2I496</accession>
<evidence type="ECO:0000256" key="3">
    <source>
        <dbReference type="ARBA" id="ARBA00022989"/>
    </source>
</evidence>
<dbReference type="PANTHER" id="PTHR33048:SF47">
    <property type="entry name" value="INTEGRAL MEMBRANE PROTEIN-RELATED"/>
    <property type="match status" value="1"/>
</dbReference>
<evidence type="ECO:0000256" key="6">
    <source>
        <dbReference type="SAM" id="MobiDB-lite"/>
    </source>
</evidence>
<name>A0ABR2I496_9PEZI</name>
<sequence>MSSPRLTTSFITCEPFLPTDCHTTQRRVCSYVCISPNMELPAENGVHVWRCAVVMPCITLLFVVARFYSRIALMKKGLGKDDYIIGITFVFLVAYSILIAIAASNGLGLHSRQYTDDTLSRYYKYVGIATEMSLLASMGFKMSLLLLYLKLAGSKRKLQWTVYAAMVWVVDWLIANMVAGGMQCWPRDKKWEKDEMGWCVQSNAVGVVFGAGNVSSNLVLAMIPVALIWRKRLLRMKERIEFGVVVSSGLLAFSFAVANWAVAIHTLNVEDKTWWTGVRFVLSIFEVHTGMICACIAGASQLLSTPRPAAPETIPTLNYWPSPSAPSLQQTLQSRNQSFQTWQSLVSPVSSYPSSVRTATPLPIQVEFEGAQSRDQRSLRAQREVKSIYELDGSVPVIRNTDIPAAGLSRNDPWPLWEKEFLGKRIIPFRPEGRLRWGSAGGGPSRLGRILGTAAAAPILTHARNQNRAGLPTCRDPYSRDQQFGKKTSTPYSYSAPQTYAVDGGVGQSASHSSADETCNQKAHPIEAKTTTTTATGAVANVDTTTSISTWIPE</sequence>
<feature type="transmembrane region" description="Helical" evidence="7">
    <location>
        <begin position="81"/>
        <end position="102"/>
    </location>
</feature>
<feature type="compositionally biased region" description="Polar residues" evidence="6">
    <location>
        <begin position="480"/>
        <end position="498"/>
    </location>
</feature>
<reference evidence="9 10" key="1">
    <citation type="journal article" date="2024" name="IMA Fungus">
        <title>Apiospora arundinis, a panoply of carbohydrate-active enzymes and secondary metabolites.</title>
        <authorList>
            <person name="Sorensen T."/>
            <person name="Petersen C."/>
            <person name="Muurmann A.T."/>
            <person name="Christiansen J.V."/>
            <person name="Brundto M.L."/>
            <person name="Overgaard C.K."/>
            <person name="Boysen A.T."/>
            <person name="Wollenberg R.D."/>
            <person name="Larsen T.O."/>
            <person name="Sorensen J.L."/>
            <person name="Nielsen K.L."/>
            <person name="Sondergaard T.E."/>
        </authorList>
    </citation>
    <scope>NUCLEOTIDE SEQUENCE [LARGE SCALE GENOMIC DNA]</scope>
    <source>
        <strain evidence="9 10">AAU 773</strain>
    </source>
</reference>
<evidence type="ECO:0000259" key="8">
    <source>
        <dbReference type="Pfam" id="PF20684"/>
    </source>
</evidence>
<dbReference type="InterPro" id="IPR052337">
    <property type="entry name" value="SAT4-like"/>
</dbReference>
<dbReference type="PANTHER" id="PTHR33048">
    <property type="entry name" value="PTH11-LIKE INTEGRAL MEMBRANE PROTEIN (AFU_ORTHOLOGUE AFUA_5G11245)"/>
    <property type="match status" value="1"/>
</dbReference>
<keyword evidence="3 7" id="KW-1133">Transmembrane helix</keyword>
<feature type="domain" description="Rhodopsin" evidence="8">
    <location>
        <begin position="65"/>
        <end position="304"/>
    </location>
</feature>
<evidence type="ECO:0000256" key="7">
    <source>
        <dbReference type="SAM" id="Phobius"/>
    </source>
</evidence>
<evidence type="ECO:0000256" key="5">
    <source>
        <dbReference type="ARBA" id="ARBA00038359"/>
    </source>
</evidence>
<feature type="transmembrane region" description="Helical" evidence="7">
    <location>
        <begin position="122"/>
        <end position="148"/>
    </location>
</feature>
<comment type="caution">
    <text evidence="9">The sequence shown here is derived from an EMBL/GenBank/DDBJ whole genome shotgun (WGS) entry which is preliminary data.</text>
</comment>
<feature type="transmembrane region" description="Helical" evidence="7">
    <location>
        <begin position="202"/>
        <end position="228"/>
    </location>
</feature>
<dbReference type="Pfam" id="PF20684">
    <property type="entry name" value="Fung_rhodopsin"/>
    <property type="match status" value="1"/>
</dbReference>
<evidence type="ECO:0000256" key="1">
    <source>
        <dbReference type="ARBA" id="ARBA00004141"/>
    </source>
</evidence>
<comment type="subcellular location">
    <subcellularLocation>
        <location evidence="1">Membrane</location>
        <topology evidence="1">Multi-pass membrane protein</topology>
    </subcellularLocation>
</comment>
<evidence type="ECO:0000256" key="4">
    <source>
        <dbReference type="ARBA" id="ARBA00023136"/>
    </source>
</evidence>